<dbReference type="Gene3D" id="3.90.550.10">
    <property type="entry name" value="Spore Coat Polysaccharide Biosynthesis Protein SpsA, Chain A"/>
    <property type="match status" value="1"/>
</dbReference>
<keyword evidence="8" id="KW-1185">Reference proteome</keyword>
<dbReference type="PANTHER" id="PTHR43523:SF2">
    <property type="entry name" value="GLUCOSE-1-PHOSPHATE ADENYLYLTRANSFERASE"/>
    <property type="match status" value="1"/>
</dbReference>
<evidence type="ECO:0000256" key="4">
    <source>
        <dbReference type="ARBA" id="ARBA00023056"/>
    </source>
</evidence>
<reference evidence="7 8" key="1">
    <citation type="submission" date="2018-10" db="EMBL/GenBank/DDBJ databases">
        <title>Genomic Encyclopedia of Archaeal and Bacterial Type Strains, Phase II (KMG-II): from individual species to whole genera.</title>
        <authorList>
            <person name="Goeker M."/>
        </authorList>
    </citation>
    <scope>NUCLEOTIDE SEQUENCE [LARGE SCALE GENOMIC DNA]</scope>
    <source>
        <strain evidence="7 8">DSM 235</strain>
    </source>
</reference>
<feature type="domain" description="Nucleotidyl transferase" evidence="5">
    <location>
        <begin position="20"/>
        <end position="283"/>
    </location>
</feature>
<evidence type="ECO:0000256" key="3">
    <source>
        <dbReference type="ARBA" id="ARBA00022695"/>
    </source>
</evidence>
<evidence type="ECO:0000259" key="6">
    <source>
        <dbReference type="Pfam" id="PF24894"/>
    </source>
</evidence>
<accession>A0A495VEH4</accession>
<dbReference type="InterPro" id="IPR005835">
    <property type="entry name" value="NTP_transferase_dom"/>
</dbReference>
<evidence type="ECO:0000313" key="8">
    <source>
        <dbReference type="Proteomes" id="UP000274556"/>
    </source>
</evidence>
<dbReference type="Proteomes" id="UP000274556">
    <property type="component" value="Unassembled WGS sequence"/>
</dbReference>
<dbReference type="RefSeq" id="WP_120799225.1">
    <property type="nucleotide sequence ID" value="NZ_RBXL01000001.1"/>
</dbReference>
<evidence type="ECO:0000259" key="5">
    <source>
        <dbReference type="Pfam" id="PF00483"/>
    </source>
</evidence>
<evidence type="ECO:0000256" key="1">
    <source>
        <dbReference type="ARBA" id="ARBA00010443"/>
    </source>
</evidence>
<dbReference type="Gene3D" id="2.160.10.10">
    <property type="entry name" value="Hexapeptide repeat proteins"/>
    <property type="match status" value="1"/>
</dbReference>
<dbReference type="SUPFAM" id="SSF53448">
    <property type="entry name" value="Nucleotide-diphospho-sugar transferases"/>
    <property type="match status" value="1"/>
</dbReference>
<dbReference type="Pfam" id="PF00483">
    <property type="entry name" value="NTP_transferase"/>
    <property type="match status" value="1"/>
</dbReference>
<dbReference type="EMBL" id="RBXL01000001">
    <property type="protein sequence ID" value="RKT47220.1"/>
    <property type="molecule type" value="Genomic_DNA"/>
</dbReference>
<dbReference type="InterPro" id="IPR011831">
    <property type="entry name" value="ADP-Glc_PPase"/>
</dbReference>
<protein>
    <submittedName>
        <fullName evidence="7">Glucose-1-phosphate adenylyltransferase</fullName>
    </submittedName>
</protein>
<dbReference type="GO" id="GO:0008878">
    <property type="term" value="F:glucose-1-phosphate adenylyltransferase activity"/>
    <property type="evidence" value="ECO:0007669"/>
    <property type="project" value="InterPro"/>
</dbReference>
<dbReference type="GO" id="GO:0005978">
    <property type="term" value="P:glycogen biosynthetic process"/>
    <property type="evidence" value="ECO:0007669"/>
    <property type="project" value="UniProtKB-KW"/>
</dbReference>
<dbReference type="CDD" id="cd02508">
    <property type="entry name" value="ADP_Glucose_PP"/>
    <property type="match status" value="1"/>
</dbReference>
<comment type="caution">
    <text evidence="7">The sequence shown here is derived from an EMBL/GenBank/DDBJ whole genome shotgun (WGS) entry which is preliminary data.</text>
</comment>
<comment type="similarity">
    <text evidence="1">Belongs to the bacterial/plant glucose-1-phosphate adenylyltransferase family.</text>
</comment>
<gene>
    <name evidence="7" type="ORF">BDD21_4785</name>
</gene>
<dbReference type="InterPro" id="IPR056818">
    <property type="entry name" value="GlmU/GlgC-like_hexapep"/>
</dbReference>
<organism evidence="7 8">
    <name type="scientific">Thiocapsa rosea</name>
    <dbReference type="NCBI Taxonomy" id="69360"/>
    <lineage>
        <taxon>Bacteria</taxon>
        <taxon>Pseudomonadati</taxon>
        <taxon>Pseudomonadota</taxon>
        <taxon>Gammaproteobacteria</taxon>
        <taxon>Chromatiales</taxon>
        <taxon>Chromatiaceae</taxon>
        <taxon>Thiocapsa</taxon>
    </lineage>
</organism>
<name>A0A495VEH4_9GAMM</name>
<evidence type="ECO:0000256" key="2">
    <source>
        <dbReference type="ARBA" id="ARBA00022679"/>
    </source>
</evidence>
<dbReference type="InterPro" id="IPR011004">
    <property type="entry name" value="Trimer_LpxA-like_sf"/>
</dbReference>
<dbReference type="SUPFAM" id="SSF51161">
    <property type="entry name" value="Trimeric LpxA-like enzymes"/>
    <property type="match status" value="1"/>
</dbReference>
<dbReference type="CDD" id="cd04651">
    <property type="entry name" value="LbH_G1P_AT_C"/>
    <property type="match status" value="1"/>
</dbReference>
<keyword evidence="4" id="KW-0320">Glycogen biosynthesis</keyword>
<keyword evidence="2 7" id="KW-0808">Transferase</keyword>
<dbReference type="PANTHER" id="PTHR43523">
    <property type="entry name" value="GLUCOSE-1-PHOSPHATE ADENYLYLTRANSFERASE-RELATED"/>
    <property type="match status" value="1"/>
</dbReference>
<dbReference type="OrthoDB" id="9801810at2"/>
<feature type="domain" description="Glucose-1-phosphate adenylyltransferase/Bifunctional protein GlmU-like C-terminal hexapeptide" evidence="6">
    <location>
        <begin position="306"/>
        <end position="410"/>
    </location>
</feature>
<dbReference type="InterPro" id="IPR029044">
    <property type="entry name" value="Nucleotide-diphossugar_trans"/>
</dbReference>
<dbReference type="Pfam" id="PF24894">
    <property type="entry name" value="Hexapep_GlmU"/>
    <property type="match status" value="1"/>
</dbReference>
<dbReference type="AlphaFoldDB" id="A0A495VEH4"/>
<evidence type="ECO:0000313" key="7">
    <source>
        <dbReference type="EMBL" id="RKT47220.1"/>
    </source>
</evidence>
<sequence length="414" mass="45777">MPTETLILVLAIDRGAGPAPLTEHRTKAAVPFGGKFRVIDFTLANCLHSGLRQVLVLTQYKSHSLHKHLRDGWSIFNPELREFITPVPPQMRESQEWYAGPFDAIRQNRYLIERSRAGQILVLDGGAVYRMDYAELVRAHAESKAEITVAVRAVNGRGSGTQARVELNEGERIAGFSRPAPTPVEDTLAAPTPDETERLETMGVYLFDRDFLLEEMARLDQVRRHEGAVADTDLALDIVAPVVADHRVVAYRFGQDRGRVTPDRYWCDLASIDAYYQANMALLRAEPPLDLYQADWNIHTYQGQYPPARTVPGATSGNEGIFVNSMLAAGTVISGGGVNHSVLFPKVRVHDGAIVEASILFTGVTVGQGAHLRNCIVEKDVEIPPRMQIGHDPKADRERFTVSEKGVVVVTKIP</sequence>
<proteinExistence type="inferred from homology"/>
<keyword evidence="3 7" id="KW-0548">Nucleotidyltransferase</keyword>